<dbReference type="Ensembl" id="ENSSAUT00010055341.1">
    <property type="protein sequence ID" value="ENSSAUP00010052629.1"/>
    <property type="gene ID" value="ENSSAUG00010021827.1"/>
</dbReference>
<dbReference type="CDD" id="cd01650">
    <property type="entry name" value="RT_nLTR_like"/>
    <property type="match status" value="1"/>
</dbReference>
<dbReference type="GeneTree" id="ENSGT01120000271879"/>
<evidence type="ECO:0000313" key="3">
    <source>
        <dbReference type="Proteomes" id="UP000472265"/>
    </source>
</evidence>
<dbReference type="OMA" id="CIAITIN"/>
<proteinExistence type="predicted"/>
<dbReference type="InterPro" id="IPR036691">
    <property type="entry name" value="Endo/exonu/phosph_ase_sf"/>
</dbReference>
<keyword evidence="3" id="KW-1185">Reference proteome</keyword>
<dbReference type="PROSITE" id="PS50878">
    <property type="entry name" value="RT_POL"/>
    <property type="match status" value="1"/>
</dbReference>
<dbReference type="InParanoid" id="A0A671XNJ8"/>
<dbReference type="Pfam" id="PF00078">
    <property type="entry name" value="RVT_1"/>
    <property type="match status" value="1"/>
</dbReference>
<dbReference type="SUPFAM" id="SSF56672">
    <property type="entry name" value="DNA/RNA polymerases"/>
    <property type="match status" value="1"/>
</dbReference>
<dbReference type="PANTHER" id="PTHR33332">
    <property type="entry name" value="REVERSE TRANSCRIPTASE DOMAIN-CONTAINING PROTEIN"/>
    <property type="match status" value="1"/>
</dbReference>
<sequence>MIFGDFNINWADKKARSKLKSAMSKYDFNQVIKGPTRITRSTQSQIDLIFTNRTERIIKTFNLITGLSDHNMILVARKLTKKRFVNYSLGLPNADKLIIPKQDLPILERELSEVTWNDVLQSTDPNPCCSELMNAINKITLKFLKTAKKSKRKNSLPWVNSSIRQLMKQRDFALKACLKNRTNTAQALYKGLRNRVTKELGAAKATYYITLLTEAKGNSSFIWKQIKSLIKPQKAQSIVQELKTGDQTLTDSGTIAQTLNDYFVGSVEDIARTFKTSVWSGPTIAEKKGQMLELKQISKNQVVEIIKKLKTNHSRDLFNLDIAFVKTHANALAEPLTHLINLSMVSGTFPEAWKQARVTPIIKSGATDQLNNYRPISIVPVLSKILEKEVATQLMEHLESNTHLHPLQFGFRAKYSTESANCFLLEQIKSYIDKGNLVGAVFLDLKKAFDTVNHSILISKLDNYNFAEKTVAWFKSYLSNREQCVAINNVKSSFLKTKTGIPQGSVLGPILFSMFINDLPDSCQGADFQMYADDAVIYAHGKTAAAVSHKLNEHLVAVALWLDRSCLVLNVNKTVSICFSSGRRSTPIALNININNQPINQVTEVKYLGLMLDAHLRFDKHIKKISKIVRLNLFTFRLIRDCLTFEAANIYLHSMIFSHLGYCVTAWSQASLSVIKPLERLYNRALKILGKRPMRSHHCDVLRDLNMLSFDNYIASSNINLIYKCLHGQAPQVLCDLVQPMQAVGRSTRRAAAGNCRVPHRKTSFGQSSFLIKGVNIWNSLSTELKAIHSHGQFRSKMKEFLKDNQVCSHI</sequence>
<protein>
    <recommendedName>
        <fullName evidence="1">Reverse transcriptase domain-containing protein</fullName>
    </recommendedName>
</protein>
<organism evidence="2 3">
    <name type="scientific">Sparus aurata</name>
    <name type="common">Gilthead sea bream</name>
    <dbReference type="NCBI Taxonomy" id="8175"/>
    <lineage>
        <taxon>Eukaryota</taxon>
        <taxon>Metazoa</taxon>
        <taxon>Chordata</taxon>
        <taxon>Craniata</taxon>
        <taxon>Vertebrata</taxon>
        <taxon>Euteleostomi</taxon>
        <taxon>Actinopterygii</taxon>
        <taxon>Neopterygii</taxon>
        <taxon>Teleostei</taxon>
        <taxon>Neoteleostei</taxon>
        <taxon>Acanthomorphata</taxon>
        <taxon>Eupercaria</taxon>
        <taxon>Spariformes</taxon>
        <taxon>Sparidae</taxon>
        <taxon>Sparus</taxon>
    </lineage>
</organism>
<dbReference type="Gene3D" id="3.60.10.10">
    <property type="entry name" value="Endonuclease/exonuclease/phosphatase"/>
    <property type="match status" value="1"/>
</dbReference>
<feature type="domain" description="Reverse transcriptase" evidence="1">
    <location>
        <begin position="342"/>
        <end position="612"/>
    </location>
</feature>
<dbReference type="InterPro" id="IPR000477">
    <property type="entry name" value="RT_dom"/>
</dbReference>
<name>A0A671XNJ8_SPAAU</name>
<evidence type="ECO:0000259" key="1">
    <source>
        <dbReference type="PROSITE" id="PS50878"/>
    </source>
</evidence>
<evidence type="ECO:0000313" key="2">
    <source>
        <dbReference type="Ensembl" id="ENSSAUP00010052629.1"/>
    </source>
</evidence>
<dbReference type="InterPro" id="IPR043502">
    <property type="entry name" value="DNA/RNA_pol_sf"/>
</dbReference>
<dbReference type="AlphaFoldDB" id="A0A671XNJ8"/>
<reference evidence="2" key="2">
    <citation type="submission" date="2025-08" db="UniProtKB">
        <authorList>
            <consortium name="Ensembl"/>
        </authorList>
    </citation>
    <scope>IDENTIFICATION</scope>
</reference>
<reference evidence="2" key="1">
    <citation type="submission" date="2021-04" db="EMBL/GenBank/DDBJ databases">
        <authorList>
            <consortium name="Wellcome Sanger Institute Data Sharing"/>
        </authorList>
    </citation>
    <scope>NUCLEOTIDE SEQUENCE [LARGE SCALE GENOMIC DNA]</scope>
</reference>
<reference evidence="2" key="3">
    <citation type="submission" date="2025-09" db="UniProtKB">
        <authorList>
            <consortium name="Ensembl"/>
        </authorList>
    </citation>
    <scope>IDENTIFICATION</scope>
</reference>
<accession>A0A671XNJ8</accession>
<dbReference type="Proteomes" id="UP000472265">
    <property type="component" value="Chromosome 8"/>
</dbReference>